<keyword evidence="1" id="KW-0479">Metal-binding</keyword>
<dbReference type="PROSITE" id="PS50089">
    <property type="entry name" value="ZF_RING_2"/>
    <property type="match status" value="1"/>
</dbReference>
<dbReference type="InterPro" id="IPR001870">
    <property type="entry name" value="B30.2/SPRY"/>
</dbReference>
<dbReference type="SMART" id="SM00184">
    <property type="entry name" value="RING"/>
    <property type="match status" value="1"/>
</dbReference>
<dbReference type="InterPro" id="IPR017907">
    <property type="entry name" value="Znf_RING_CS"/>
</dbReference>
<evidence type="ECO:0000259" key="5">
    <source>
        <dbReference type="PROSITE" id="PS50089"/>
    </source>
</evidence>
<dbReference type="InterPro" id="IPR006574">
    <property type="entry name" value="PRY"/>
</dbReference>
<dbReference type="InterPro" id="IPR013320">
    <property type="entry name" value="ConA-like_dom_sf"/>
</dbReference>
<dbReference type="KEGG" id="pdic:114492389"/>
<dbReference type="InterPro" id="IPR043136">
    <property type="entry name" value="B30.2/SPRY_sf"/>
</dbReference>
<dbReference type="PROSITE" id="PS00518">
    <property type="entry name" value="ZF_RING_1"/>
    <property type="match status" value="1"/>
</dbReference>
<feature type="domain" description="RING-type" evidence="5">
    <location>
        <begin position="12"/>
        <end position="53"/>
    </location>
</feature>
<organism evidence="8 9">
    <name type="scientific">Phyllostomus discolor</name>
    <name type="common">pale spear-nosed bat</name>
    <dbReference type="NCBI Taxonomy" id="89673"/>
    <lineage>
        <taxon>Eukaryota</taxon>
        <taxon>Metazoa</taxon>
        <taxon>Chordata</taxon>
        <taxon>Craniata</taxon>
        <taxon>Vertebrata</taxon>
        <taxon>Euteleostomi</taxon>
        <taxon>Mammalia</taxon>
        <taxon>Eutheria</taxon>
        <taxon>Laurasiatheria</taxon>
        <taxon>Chiroptera</taxon>
        <taxon>Yangochiroptera</taxon>
        <taxon>Phyllostomidae</taxon>
        <taxon>Phyllostominae</taxon>
        <taxon>Phyllostomus</taxon>
    </lineage>
</organism>
<evidence type="ECO:0000256" key="2">
    <source>
        <dbReference type="ARBA" id="ARBA00022771"/>
    </source>
</evidence>
<evidence type="ECO:0000256" key="1">
    <source>
        <dbReference type="ARBA" id="ARBA00022723"/>
    </source>
</evidence>
<keyword evidence="3" id="KW-0862">Zinc</keyword>
<accession>A0A6J2L4Q5</accession>
<proteinExistence type="predicted"/>
<reference evidence="9" key="1">
    <citation type="submission" date="2025-08" db="UniProtKB">
        <authorList>
            <consortium name="RefSeq"/>
        </authorList>
    </citation>
    <scope>IDENTIFICATION</scope>
    <source>
        <tissue evidence="9">Muscle</tissue>
    </source>
</reference>
<dbReference type="SUPFAM" id="SSF57850">
    <property type="entry name" value="RING/U-box"/>
    <property type="match status" value="1"/>
</dbReference>
<dbReference type="GeneID" id="114492389"/>
<dbReference type="FunCoup" id="A0A6J2L4Q5">
    <property type="interactions" value="813"/>
</dbReference>
<dbReference type="CTD" id="89122"/>
<sequence>MAAEDLQEELFCPICLEYFQDPVSIECGHNFCRRCLRHSSEEGGGSFPCPECRQPSSTAALRPNWALARLAERARHRQQQGHRAPETCGLCDRHGEPLRLFCEDDQRPVCLVCRESQEHQDHSLAPVDEAFESYREKLLKTQRSLMAKMEKVTYLQDSEMKNAAEWKDKMNNQQLRVSAQFAKLHHLLDEEEQLFLQRLSEEEKETKKKHAENTLRLNRMIASLKKLMLEVEKKSQSSTLELLQNPKDLLTRSENQDVNYSVEVLQVKTECHVPMMKEMLKRFQVAISLAEDTAHPKLVFSQEGRCVRNGTPASSWPVFSSAWNYFTARRNPQQTPQSVKRFQHLPSVLGKNIFTSGKHYWEVENQSSLVIAVGVCREDILGIVGNSEISPDVGIWAICWSSTCYWPLTGNPVISTSLEPAVQRVGVFLDYEAGDISFYNAVDGVHIHTFSCSFVSHLQPFFWLSPLASLILPPVTGGK</sequence>
<dbReference type="PROSITE" id="PS50119">
    <property type="entry name" value="ZF_BBOX"/>
    <property type="match status" value="1"/>
</dbReference>
<dbReference type="InterPro" id="IPR003879">
    <property type="entry name" value="Butyrophylin_SPRY"/>
</dbReference>
<evidence type="ECO:0000313" key="8">
    <source>
        <dbReference type="Proteomes" id="UP000504628"/>
    </source>
</evidence>
<protein>
    <submittedName>
        <fullName evidence="9">E3 ubiquitin-protein ligase TRIM4</fullName>
    </submittedName>
</protein>
<dbReference type="InterPro" id="IPR013083">
    <property type="entry name" value="Znf_RING/FYVE/PHD"/>
</dbReference>
<dbReference type="PROSITE" id="PS50188">
    <property type="entry name" value="B302_SPRY"/>
    <property type="match status" value="1"/>
</dbReference>
<dbReference type="InterPro" id="IPR050143">
    <property type="entry name" value="TRIM/RBCC"/>
</dbReference>
<dbReference type="Pfam" id="PF15227">
    <property type="entry name" value="zf-C3HC4_4"/>
    <property type="match status" value="1"/>
</dbReference>
<dbReference type="GO" id="GO:0008270">
    <property type="term" value="F:zinc ion binding"/>
    <property type="evidence" value="ECO:0007669"/>
    <property type="project" value="UniProtKB-KW"/>
</dbReference>
<feature type="domain" description="B box-type" evidence="6">
    <location>
        <begin position="86"/>
        <end position="127"/>
    </location>
</feature>
<evidence type="ECO:0000313" key="9">
    <source>
        <dbReference type="RefSeq" id="XP_028362446.1"/>
    </source>
</evidence>
<dbReference type="Gene3D" id="3.30.40.10">
    <property type="entry name" value="Zinc/RING finger domain, C3HC4 (zinc finger)"/>
    <property type="match status" value="1"/>
</dbReference>
<dbReference type="OrthoDB" id="9049620at2759"/>
<dbReference type="Gene3D" id="2.60.120.920">
    <property type="match status" value="1"/>
</dbReference>
<dbReference type="AlphaFoldDB" id="A0A6J2L4Q5"/>
<dbReference type="Pfam" id="PF00643">
    <property type="entry name" value="zf-B_box"/>
    <property type="match status" value="1"/>
</dbReference>
<dbReference type="PRINTS" id="PR01407">
    <property type="entry name" value="BUTYPHLNCDUF"/>
</dbReference>
<keyword evidence="8" id="KW-1185">Reference proteome</keyword>
<feature type="domain" description="B30.2/SPRY" evidence="7">
    <location>
        <begin position="267"/>
        <end position="479"/>
    </location>
</feature>
<dbReference type="Gene3D" id="3.30.160.60">
    <property type="entry name" value="Classic Zinc Finger"/>
    <property type="match status" value="1"/>
</dbReference>
<keyword evidence="2 4" id="KW-0863">Zinc-finger</keyword>
<dbReference type="SUPFAM" id="SSF57845">
    <property type="entry name" value="B-box zinc-binding domain"/>
    <property type="match status" value="1"/>
</dbReference>
<dbReference type="SUPFAM" id="SSF49899">
    <property type="entry name" value="Concanavalin A-like lectins/glucanases"/>
    <property type="match status" value="1"/>
</dbReference>
<dbReference type="Pfam" id="PF00622">
    <property type="entry name" value="SPRY"/>
    <property type="match status" value="1"/>
</dbReference>
<dbReference type="SMART" id="SM00589">
    <property type="entry name" value="PRY"/>
    <property type="match status" value="1"/>
</dbReference>
<gene>
    <name evidence="9" type="primary">TRIM4</name>
</gene>
<name>A0A6J2L4Q5_9CHIR</name>
<dbReference type="InParanoid" id="A0A6J2L4Q5"/>
<evidence type="ECO:0000259" key="6">
    <source>
        <dbReference type="PROSITE" id="PS50119"/>
    </source>
</evidence>
<dbReference type="InterPro" id="IPR001841">
    <property type="entry name" value="Znf_RING"/>
</dbReference>
<dbReference type="CDD" id="cd19762">
    <property type="entry name" value="Bbox2_TRIM7-like"/>
    <property type="match status" value="1"/>
</dbReference>
<dbReference type="SMART" id="SM00336">
    <property type="entry name" value="BBOX"/>
    <property type="match status" value="1"/>
</dbReference>
<dbReference type="RefSeq" id="XP_028362446.1">
    <property type="nucleotide sequence ID" value="XM_028506645.2"/>
</dbReference>
<dbReference type="SMART" id="SM00449">
    <property type="entry name" value="SPRY"/>
    <property type="match status" value="1"/>
</dbReference>
<dbReference type="InterPro" id="IPR000315">
    <property type="entry name" value="Znf_B-box"/>
</dbReference>
<evidence type="ECO:0000256" key="4">
    <source>
        <dbReference type="PROSITE-ProRule" id="PRU00024"/>
    </source>
</evidence>
<dbReference type="Proteomes" id="UP000504628">
    <property type="component" value="Chromosome 3"/>
</dbReference>
<dbReference type="PANTHER" id="PTHR24103">
    <property type="entry name" value="E3 UBIQUITIN-PROTEIN LIGASE TRIM"/>
    <property type="match status" value="1"/>
</dbReference>
<evidence type="ECO:0000259" key="7">
    <source>
        <dbReference type="PROSITE" id="PS50188"/>
    </source>
</evidence>
<dbReference type="InterPro" id="IPR003877">
    <property type="entry name" value="SPRY_dom"/>
</dbReference>
<evidence type="ECO:0000256" key="3">
    <source>
        <dbReference type="ARBA" id="ARBA00022833"/>
    </source>
</evidence>